<keyword evidence="1" id="KW-0732">Signal</keyword>
<dbReference type="RefSeq" id="WP_244018694.1">
    <property type="nucleotide sequence ID" value="NZ_JALHLF010000021.1"/>
</dbReference>
<feature type="signal peptide" evidence="1">
    <location>
        <begin position="1"/>
        <end position="23"/>
    </location>
</feature>
<evidence type="ECO:0000256" key="1">
    <source>
        <dbReference type="SAM" id="SignalP"/>
    </source>
</evidence>
<protein>
    <submittedName>
        <fullName evidence="2">Uncharacterized protein</fullName>
    </submittedName>
</protein>
<feature type="chain" id="PRO_5047253676" evidence="1">
    <location>
        <begin position="24"/>
        <end position="89"/>
    </location>
</feature>
<gene>
    <name evidence="2" type="ORF">MTR62_07820</name>
</gene>
<comment type="caution">
    <text evidence="2">The sequence shown here is derived from an EMBL/GenBank/DDBJ whole genome shotgun (WGS) entry which is preliminary data.</text>
</comment>
<evidence type="ECO:0000313" key="3">
    <source>
        <dbReference type="Proteomes" id="UP001162881"/>
    </source>
</evidence>
<sequence length="89" mass="9729">MKNIAIAISVAVMAAPFATPAMAQAPRADVVQKDARGHAEKVRVDGRVYDVCRGDRMDDCINPRAAGLNWGNRALETWPGEPASEMHRR</sequence>
<keyword evidence="3" id="KW-1185">Reference proteome</keyword>
<proteinExistence type="predicted"/>
<accession>A0ABT0BCK8</accession>
<dbReference type="EMBL" id="JALHLF010000021">
    <property type="protein sequence ID" value="MCJ2182598.1"/>
    <property type="molecule type" value="Genomic_DNA"/>
</dbReference>
<organism evidence="2 3">
    <name type="scientific">Novosphingobium organovorum</name>
    <dbReference type="NCBI Taxonomy" id="2930092"/>
    <lineage>
        <taxon>Bacteria</taxon>
        <taxon>Pseudomonadati</taxon>
        <taxon>Pseudomonadota</taxon>
        <taxon>Alphaproteobacteria</taxon>
        <taxon>Sphingomonadales</taxon>
        <taxon>Sphingomonadaceae</taxon>
        <taxon>Novosphingobium</taxon>
    </lineage>
</organism>
<dbReference type="Proteomes" id="UP001162881">
    <property type="component" value="Unassembled WGS sequence"/>
</dbReference>
<evidence type="ECO:0000313" key="2">
    <source>
        <dbReference type="EMBL" id="MCJ2182598.1"/>
    </source>
</evidence>
<name>A0ABT0BCK8_9SPHN</name>
<reference evidence="2" key="1">
    <citation type="submission" date="2022-03" db="EMBL/GenBank/DDBJ databases">
        <title>Identification of a novel bacterium isolated from mangrove sediments.</title>
        <authorList>
            <person name="Pan X."/>
        </authorList>
    </citation>
    <scope>NUCLEOTIDE SEQUENCE</scope>
    <source>
        <strain evidence="2">B1949</strain>
    </source>
</reference>